<dbReference type="EMBL" id="JAPQKH010000001">
    <property type="protein sequence ID" value="KAJ5116613.1"/>
    <property type="molecule type" value="Genomic_DNA"/>
</dbReference>
<evidence type="ECO:0000256" key="3">
    <source>
        <dbReference type="ARBA" id="ARBA00022691"/>
    </source>
</evidence>
<protein>
    <submittedName>
        <fullName evidence="5">O-methyltransferase-domain-containing protein</fullName>
    </submittedName>
</protein>
<dbReference type="CDD" id="cd02440">
    <property type="entry name" value="AdoMet_MTases"/>
    <property type="match status" value="1"/>
</dbReference>
<dbReference type="Pfam" id="PF00891">
    <property type="entry name" value="Methyltransf_2"/>
    <property type="match status" value="1"/>
</dbReference>
<dbReference type="InterPro" id="IPR001077">
    <property type="entry name" value="COMT_C"/>
</dbReference>
<dbReference type="Proteomes" id="UP001149165">
    <property type="component" value="Unassembled WGS sequence"/>
</dbReference>
<keyword evidence="3" id="KW-0949">S-adenosyl-L-methionine</keyword>
<name>A0A9W9KSD7_9EURO</name>
<gene>
    <name evidence="5" type="ORF">N7456_000961</name>
</gene>
<dbReference type="GO" id="GO:0008171">
    <property type="term" value="F:O-methyltransferase activity"/>
    <property type="evidence" value="ECO:0007669"/>
    <property type="project" value="InterPro"/>
</dbReference>
<dbReference type="InterPro" id="IPR016461">
    <property type="entry name" value="COMT-like"/>
</dbReference>
<sequence length="432" mass="48321">MNSDILRLAKTISQSTQVLDQYAEANEPRMFSLDADAPARVPINSKEADSAKMIAISSCMELIDRLQGPMSCLQPLWNGTSLQAISRFNIASHVPLDREISYQDLSQACGLHASKLKQVIRFAIVHHELFREDRKGYVSHSSNSRVLAQDAATQAGVDHFDEFYGSFVHAVDAMEQYEGHEPSQTGFSLSKNTNESLFEYLGARPEKSKKFADAMKYHQSAVPECSPEFLASGYPWKSLPPGATVVDMGGSVGHVGRLIASTNPKIQVIVQDLPEVIENAEAKALQTNGTTNGHSGMPVKFQAHDFFHPQTLQADVYIFRWIMHDWPDHYVVRILKQLIPSLKAGAKVVLNESICPESRSLPLSVERYIRWMDIMMLSINNARLRDEEEWHDLFQEASHGFGPVRCWTPQGSALAIIEVEWQGDNLNVKSVI</sequence>
<dbReference type="PROSITE" id="PS51683">
    <property type="entry name" value="SAM_OMT_II"/>
    <property type="match status" value="1"/>
</dbReference>
<organism evidence="5 6">
    <name type="scientific">Penicillium angulare</name>
    <dbReference type="NCBI Taxonomy" id="116970"/>
    <lineage>
        <taxon>Eukaryota</taxon>
        <taxon>Fungi</taxon>
        <taxon>Dikarya</taxon>
        <taxon>Ascomycota</taxon>
        <taxon>Pezizomycotina</taxon>
        <taxon>Eurotiomycetes</taxon>
        <taxon>Eurotiomycetidae</taxon>
        <taxon>Eurotiales</taxon>
        <taxon>Aspergillaceae</taxon>
        <taxon>Penicillium</taxon>
    </lineage>
</organism>
<reference evidence="5" key="2">
    <citation type="journal article" date="2023" name="IMA Fungus">
        <title>Comparative genomic study of the Penicillium genus elucidates a diverse pangenome and 15 lateral gene transfer events.</title>
        <authorList>
            <person name="Petersen C."/>
            <person name="Sorensen T."/>
            <person name="Nielsen M.R."/>
            <person name="Sondergaard T.E."/>
            <person name="Sorensen J.L."/>
            <person name="Fitzpatrick D.A."/>
            <person name="Frisvad J.C."/>
            <person name="Nielsen K.L."/>
        </authorList>
    </citation>
    <scope>NUCLEOTIDE SEQUENCE</scope>
    <source>
        <strain evidence="5">IBT 30069</strain>
    </source>
</reference>
<evidence type="ECO:0000259" key="4">
    <source>
        <dbReference type="Pfam" id="PF00891"/>
    </source>
</evidence>
<dbReference type="Gene3D" id="3.40.50.150">
    <property type="entry name" value="Vaccinia Virus protein VP39"/>
    <property type="match status" value="1"/>
</dbReference>
<evidence type="ECO:0000313" key="6">
    <source>
        <dbReference type="Proteomes" id="UP001149165"/>
    </source>
</evidence>
<comment type="caution">
    <text evidence="5">The sequence shown here is derived from an EMBL/GenBank/DDBJ whole genome shotgun (WGS) entry which is preliminary data.</text>
</comment>
<evidence type="ECO:0000313" key="5">
    <source>
        <dbReference type="EMBL" id="KAJ5116613.1"/>
    </source>
</evidence>
<accession>A0A9W9KSD7</accession>
<reference evidence="5" key="1">
    <citation type="submission" date="2022-11" db="EMBL/GenBank/DDBJ databases">
        <authorList>
            <person name="Petersen C."/>
        </authorList>
    </citation>
    <scope>NUCLEOTIDE SEQUENCE</scope>
    <source>
        <strain evidence="5">IBT 30069</strain>
    </source>
</reference>
<feature type="domain" description="O-methyltransferase C-terminal" evidence="4">
    <location>
        <begin position="195"/>
        <end position="397"/>
    </location>
</feature>
<dbReference type="PANTHER" id="PTHR43712">
    <property type="entry name" value="PUTATIVE (AFU_ORTHOLOGUE AFUA_4G14580)-RELATED"/>
    <property type="match status" value="1"/>
</dbReference>
<dbReference type="AlphaFoldDB" id="A0A9W9KSD7"/>
<keyword evidence="1" id="KW-0489">Methyltransferase</keyword>
<dbReference type="PANTHER" id="PTHR43712:SF12">
    <property type="entry name" value="STERIGMATOCYSTIN 8-O-METHYLTRANSFERASE"/>
    <property type="match status" value="1"/>
</dbReference>
<dbReference type="GO" id="GO:0032259">
    <property type="term" value="P:methylation"/>
    <property type="evidence" value="ECO:0007669"/>
    <property type="project" value="UniProtKB-KW"/>
</dbReference>
<dbReference type="Gene3D" id="1.10.10.10">
    <property type="entry name" value="Winged helix-like DNA-binding domain superfamily/Winged helix DNA-binding domain"/>
    <property type="match status" value="1"/>
</dbReference>
<dbReference type="InterPro" id="IPR036388">
    <property type="entry name" value="WH-like_DNA-bd_sf"/>
</dbReference>
<dbReference type="OrthoDB" id="1606438at2759"/>
<keyword evidence="6" id="KW-1185">Reference proteome</keyword>
<keyword evidence="2" id="KW-0808">Transferase</keyword>
<dbReference type="SUPFAM" id="SSF46785">
    <property type="entry name" value="Winged helix' DNA-binding domain"/>
    <property type="match status" value="1"/>
</dbReference>
<evidence type="ECO:0000256" key="2">
    <source>
        <dbReference type="ARBA" id="ARBA00022679"/>
    </source>
</evidence>
<dbReference type="GO" id="GO:0044550">
    <property type="term" value="P:secondary metabolite biosynthetic process"/>
    <property type="evidence" value="ECO:0007669"/>
    <property type="project" value="UniProtKB-ARBA"/>
</dbReference>
<dbReference type="SUPFAM" id="SSF53335">
    <property type="entry name" value="S-adenosyl-L-methionine-dependent methyltransferases"/>
    <property type="match status" value="1"/>
</dbReference>
<evidence type="ECO:0000256" key="1">
    <source>
        <dbReference type="ARBA" id="ARBA00022603"/>
    </source>
</evidence>
<dbReference type="InterPro" id="IPR036390">
    <property type="entry name" value="WH_DNA-bd_sf"/>
</dbReference>
<dbReference type="InterPro" id="IPR029063">
    <property type="entry name" value="SAM-dependent_MTases_sf"/>
</dbReference>
<proteinExistence type="predicted"/>